<dbReference type="GO" id="GO:0000226">
    <property type="term" value="P:microtubule cytoskeleton organization"/>
    <property type="evidence" value="ECO:0007669"/>
    <property type="project" value="TreeGrafter"/>
</dbReference>
<accession>A0A8B9D1S4</accession>
<dbReference type="Pfam" id="PF00069">
    <property type="entry name" value="Pkinase"/>
    <property type="match status" value="1"/>
</dbReference>
<evidence type="ECO:0000256" key="10">
    <source>
        <dbReference type="ARBA" id="ARBA00022777"/>
    </source>
</evidence>
<comment type="catalytic activity">
    <reaction evidence="17">
        <text>L-seryl-[protein] + ATP = O-phospho-L-seryl-[protein] + ADP + H(+)</text>
        <dbReference type="Rhea" id="RHEA:17989"/>
        <dbReference type="Rhea" id="RHEA-COMP:9863"/>
        <dbReference type="Rhea" id="RHEA-COMP:11604"/>
        <dbReference type="ChEBI" id="CHEBI:15378"/>
        <dbReference type="ChEBI" id="CHEBI:29999"/>
        <dbReference type="ChEBI" id="CHEBI:30616"/>
        <dbReference type="ChEBI" id="CHEBI:83421"/>
        <dbReference type="ChEBI" id="CHEBI:456216"/>
        <dbReference type="EC" id="2.7.11.1"/>
    </reaction>
</comment>
<feature type="domain" description="Protein kinase" evidence="20">
    <location>
        <begin position="12"/>
        <end position="272"/>
    </location>
</feature>
<evidence type="ECO:0000256" key="19">
    <source>
        <dbReference type="RuleBase" id="RU000304"/>
    </source>
</evidence>
<comment type="catalytic activity">
    <reaction evidence="16">
        <text>L-threonyl-[protein] + ATP = O-phospho-L-threonyl-[protein] + ADP + H(+)</text>
        <dbReference type="Rhea" id="RHEA:46608"/>
        <dbReference type="Rhea" id="RHEA-COMP:11060"/>
        <dbReference type="Rhea" id="RHEA-COMP:11605"/>
        <dbReference type="ChEBI" id="CHEBI:15378"/>
        <dbReference type="ChEBI" id="CHEBI:30013"/>
        <dbReference type="ChEBI" id="CHEBI:30616"/>
        <dbReference type="ChEBI" id="CHEBI:61977"/>
        <dbReference type="ChEBI" id="CHEBI:456216"/>
        <dbReference type="EC" id="2.7.11.1"/>
    </reaction>
</comment>
<dbReference type="PANTHER" id="PTHR24346">
    <property type="entry name" value="MAP/MICROTUBULE AFFINITY-REGULATING KINASE"/>
    <property type="match status" value="1"/>
</dbReference>
<evidence type="ECO:0000256" key="3">
    <source>
        <dbReference type="ARBA" id="ARBA00012513"/>
    </source>
</evidence>
<evidence type="ECO:0000256" key="7">
    <source>
        <dbReference type="ARBA" id="ARBA00022679"/>
    </source>
</evidence>
<comment type="cofactor">
    <cofactor evidence="1">
        <name>Mg(2+)</name>
        <dbReference type="ChEBI" id="CHEBI:18420"/>
    </cofactor>
</comment>
<reference evidence="21" key="2">
    <citation type="submission" date="2025-09" db="UniProtKB">
        <authorList>
            <consortium name="Ensembl"/>
        </authorList>
    </citation>
    <scope>IDENTIFICATION</scope>
</reference>
<sequence length="343" mass="38944">MDDAAVLEKKGYSLSVTLGEGSYGKVKSAYCNKLKCNVAIKIIDKRKTPRDFLERFLPREIAALKRLHHPSIIKTYEIFETSSGKVYIIMELGVKGDLLDYIKITGAMKEDFARLKFQQLASAIKHCHDSDLAHRDLKCENILLDKDLNVKLSDFGFSKSLSRDENGRTILSKTFCGSAAYAAPEVLQGIPCDPKISDIWSLGVILYTMVYALMPFDDSNVRKMICIQKQHRIPFPKSKYLTTECKDLIYHLLQPDVSQRLCIDDVLRHSWLQTSKSEIPTSPSAAEIGECSQNLHDEKPEHNQEAKTHSLHPLFCKAQDQRSLTSRRKVQSSLLGRLTTFYK</sequence>
<dbReference type="PROSITE" id="PS50011">
    <property type="entry name" value="PROTEIN_KINASE_DOM"/>
    <property type="match status" value="1"/>
</dbReference>
<dbReference type="GO" id="GO:0005737">
    <property type="term" value="C:cytoplasm"/>
    <property type="evidence" value="ECO:0007669"/>
    <property type="project" value="TreeGrafter"/>
</dbReference>
<evidence type="ECO:0000313" key="21">
    <source>
        <dbReference type="Ensembl" id="ENSACDP00005000202.1"/>
    </source>
</evidence>
<keyword evidence="10" id="KW-0418">Kinase</keyword>
<keyword evidence="11" id="KW-0221">Differentiation</keyword>
<evidence type="ECO:0000256" key="16">
    <source>
        <dbReference type="ARBA" id="ARBA00047899"/>
    </source>
</evidence>
<proteinExistence type="inferred from homology"/>
<feature type="binding site" evidence="18">
    <location>
        <position position="41"/>
    </location>
    <ligand>
        <name>ATP</name>
        <dbReference type="ChEBI" id="CHEBI:30616"/>
    </ligand>
</feature>
<evidence type="ECO:0000256" key="11">
    <source>
        <dbReference type="ARBA" id="ARBA00022782"/>
    </source>
</evidence>
<dbReference type="InterPro" id="IPR000719">
    <property type="entry name" value="Prot_kinase_dom"/>
</dbReference>
<evidence type="ECO:0000256" key="6">
    <source>
        <dbReference type="ARBA" id="ARBA00022553"/>
    </source>
</evidence>
<keyword evidence="8" id="KW-0479">Metal-binding</keyword>
<keyword evidence="4" id="KW-0217">Developmental protein</keyword>
<keyword evidence="13" id="KW-0460">Magnesium</keyword>
<dbReference type="GO" id="GO:0050321">
    <property type="term" value="F:tau-protein kinase activity"/>
    <property type="evidence" value="ECO:0007669"/>
    <property type="project" value="TreeGrafter"/>
</dbReference>
<dbReference type="SUPFAM" id="SSF56112">
    <property type="entry name" value="Protein kinase-like (PK-like)"/>
    <property type="match status" value="1"/>
</dbReference>
<dbReference type="SMART" id="SM00220">
    <property type="entry name" value="S_TKc"/>
    <property type="match status" value="1"/>
</dbReference>
<comment type="similarity">
    <text evidence="2">Belongs to the protein kinase superfamily. CAMK Ser/Thr protein kinase family.</text>
</comment>
<keyword evidence="14" id="KW-0832">Ubl conjugation</keyword>
<organism evidence="21 22">
    <name type="scientific">Anser cygnoides</name>
    <name type="common">Swan goose</name>
    <dbReference type="NCBI Taxonomy" id="8845"/>
    <lineage>
        <taxon>Eukaryota</taxon>
        <taxon>Metazoa</taxon>
        <taxon>Chordata</taxon>
        <taxon>Craniata</taxon>
        <taxon>Vertebrata</taxon>
        <taxon>Euteleostomi</taxon>
        <taxon>Archelosauria</taxon>
        <taxon>Archosauria</taxon>
        <taxon>Dinosauria</taxon>
        <taxon>Saurischia</taxon>
        <taxon>Theropoda</taxon>
        <taxon>Coelurosauria</taxon>
        <taxon>Aves</taxon>
        <taxon>Neognathae</taxon>
        <taxon>Galloanserae</taxon>
        <taxon>Anseriformes</taxon>
        <taxon>Anatidae</taxon>
        <taxon>Anserinae</taxon>
        <taxon>Anser</taxon>
    </lineage>
</organism>
<keyword evidence="5 19" id="KW-0723">Serine/threonine-protein kinase</keyword>
<dbReference type="GO" id="GO:0005524">
    <property type="term" value="F:ATP binding"/>
    <property type="evidence" value="ECO:0007669"/>
    <property type="project" value="UniProtKB-UniRule"/>
</dbReference>
<evidence type="ECO:0000259" key="20">
    <source>
        <dbReference type="PROSITE" id="PS50011"/>
    </source>
</evidence>
<dbReference type="GO" id="GO:0007283">
    <property type="term" value="P:spermatogenesis"/>
    <property type="evidence" value="ECO:0007669"/>
    <property type="project" value="UniProtKB-KW"/>
</dbReference>
<dbReference type="AlphaFoldDB" id="A0A8B9D1S4"/>
<reference evidence="21" key="1">
    <citation type="submission" date="2025-08" db="UniProtKB">
        <authorList>
            <consortium name="Ensembl"/>
        </authorList>
    </citation>
    <scope>IDENTIFICATION</scope>
</reference>
<dbReference type="InterPro" id="IPR008271">
    <property type="entry name" value="Ser/Thr_kinase_AS"/>
</dbReference>
<evidence type="ECO:0000256" key="12">
    <source>
        <dbReference type="ARBA" id="ARBA00022840"/>
    </source>
</evidence>
<keyword evidence="9 18" id="KW-0547">Nucleotide-binding</keyword>
<evidence type="ECO:0000256" key="13">
    <source>
        <dbReference type="ARBA" id="ARBA00022842"/>
    </source>
</evidence>
<evidence type="ECO:0000256" key="14">
    <source>
        <dbReference type="ARBA" id="ARBA00022843"/>
    </source>
</evidence>
<dbReference type="FunFam" id="1.10.510.10:FF:000658">
    <property type="entry name" value="Protein CBG12184"/>
    <property type="match status" value="1"/>
</dbReference>
<evidence type="ECO:0000256" key="18">
    <source>
        <dbReference type="PROSITE-ProRule" id="PRU10141"/>
    </source>
</evidence>
<evidence type="ECO:0000256" key="15">
    <source>
        <dbReference type="ARBA" id="ARBA00022871"/>
    </source>
</evidence>
<dbReference type="GO" id="GO:0035556">
    <property type="term" value="P:intracellular signal transduction"/>
    <property type="evidence" value="ECO:0007669"/>
    <property type="project" value="TreeGrafter"/>
</dbReference>
<keyword evidence="7" id="KW-0808">Transferase</keyword>
<evidence type="ECO:0000256" key="4">
    <source>
        <dbReference type="ARBA" id="ARBA00022473"/>
    </source>
</evidence>
<keyword evidence="15" id="KW-0744">Spermatogenesis</keyword>
<dbReference type="PROSITE" id="PS00107">
    <property type="entry name" value="PROTEIN_KINASE_ATP"/>
    <property type="match status" value="1"/>
</dbReference>
<evidence type="ECO:0000256" key="9">
    <source>
        <dbReference type="ARBA" id="ARBA00022741"/>
    </source>
</evidence>
<evidence type="ECO:0000256" key="5">
    <source>
        <dbReference type="ARBA" id="ARBA00022527"/>
    </source>
</evidence>
<dbReference type="EC" id="2.7.11.1" evidence="3"/>
<keyword evidence="22" id="KW-1185">Reference proteome</keyword>
<evidence type="ECO:0000256" key="8">
    <source>
        <dbReference type="ARBA" id="ARBA00022723"/>
    </source>
</evidence>
<dbReference type="PANTHER" id="PTHR24346:SF102">
    <property type="entry name" value="TESTIS-SPECIFIC SERINE_THREONINE-PROTEIN KINASE 1"/>
    <property type="match status" value="1"/>
</dbReference>
<keyword evidence="6" id="KW-0597">Phosphoprotein</keyword>
<dbReference type="GO" id="GO:0030154">
    <property type="term" value="P:cell differentiation"/>
    <property type="evidence" value="ECO:0007669"/>
    <property type="project" value="UniProtKB-KW"/>
</dbReference>
<dbReference type="GO" id="GO:0000287">
    <property type="term" value="F:magnesium ion binding"/>
    <property type="evidence" value="ECO:0007669"/>
    <property type="project" value="UniProtKB-ARBA"/>
</dbReference>
<protein>
    <recommendedName>
        <fullName evidence="3">non-specific serine/threonine protein kinase</fullName>
        <ecNumber evidence="3">2.7.11.1</ecNumber>
    </recommendedName>
</protein>
<evidence type="ECO:0000256" key="2">
    <source>
        <dbReference type="ARBA" id="ARBA00006692"/>
    </source>
</evidence>
<evidence type="ECO:0000256" key="17">
    <source>
        <dbReference type="ARBA" id="ARBA00048679"/>
    </source>
</evidence>
<dbReference type="Proteomes" id="UP000694521">
    <property type="component" value="Unplaced"/>
</dbReference>
<dbReference type="InterPro" id="IPR011009">
    <property type="entry name" value="Kinase-like_dom_sf"/>
</dbReference>
<dbReference type="PROSITE" id="PS00108">
    <property type="entry name" value="PROTEIN_KINASE_ST"/>
    <property type="match status" value="1"/>
</dbReference>
<dbReference type="InterPro" id="IPR017441">
    <property type="entry name" value="Protein_kinase_ATP_BS"/>
</dbReference>
<dbReference type="Ensembl" id="ENSACDT00005000221.1">
    <property type="protein sequence ID" value="ENSACDP00005000202.1"/>
    <property type="gene ID" value="ENSACDG00005000134.1"/>
</dbReference>
<keyword evidence="12 18" id="KW-0067">ATP-binding</keyword>
<name>A0A8B9D1S4_ANSCY</name>
<dbReference type="Gene3D" id="1.10.510.10">
    <property type="entry name" value="Transferase(Phosphotransferase) domain 1"/>
    <property type="match status" value="1"/>
</dbReference>
<evidence type="ECO:0000313" key="22">
    <source>
        <dbReference type="Proteomes" id="UP000694521"/>
    </source>
</evidence>
<evidence type="ECO:0000256" key="1">
    <source>
        <dbReference type="ARBA" id="ARBA00001946"/>
    </source>
</evidence>